<dbReference type="InterPro" id="IPR020617">
    <property type="entry name" value="Thiolase_C"/>
</dbReference>
<comment type="similarity">
    <text evidence="1 5">Belongs to the thiolase-like superfamily. Thiolase family.</text>
</comment>
<reference evidence="9" key="1">
    <citation type="submission" date="2015-11" db="EMBL/GenBank/DDBJ databases">
        <authorList>
            <person name="Seth-Smith H.M.B."/>
        </authorList>
    </citation>
    <scope>NUCLEOTIDE SEQUENCE [LARGE SCALE GENOMIC DNA]</scope>
    <source>
        <strain evidence="9">2013Ark11</strain>
    </source>
</reference>
<dbReference type="Pfam" id="PF02803">
    <property type="entry name" value="Thiolase_C"/>
    <property type="match status" value="1"/>
</dbReference>
<evidence type="ECO:0000259" key="7">
    <source>
        <dbReference type="Pfam" id="PF02803"/>
    </source>
</evidence>
<keyword evidence="9" id="KW-1185">Reference proteome</keyword>
<evidence type="ECO:0000256" key="2">
    <source>
        <dbReference type="ARBA" id="ARBA00022679"/>
    </source>
</evidence>
<dbReference type="InterPro" id="IPR020616">
    <property type="entry name" value="Thiolase_N"/>
</dbReference>
<evidence type="ECO:0000313" key="8">
    <source>
        <dbReference type="EMBL" id="CUT17413.1"/>
    </source>
</evidence>
<evidence type="ECO:0000259" key="6">
    <source>
        <dbReference type="Pfam" id="PF00108"/>
    </source>
</evidence>
<dbReference type="NCBIfam" id="NF006030">
    <property type="entry name" value="PRK08170.1"/>
    <property type="match status" value="1"/>
</dbReference>
<evidence type="ECO:0000256" key="4">
    <source>
        <dbReference type="PIRSR" id="PIRSR000429-1"/>
    </source>
</evidence>
<name>A0A0S4M0S3_9BURK</name>
<dbReference type="CDD" id="cd00751">
    <property type="entry name" value="thiolase"/>
    <property type="match status" value="1"/>
</dbReference>
<feature type="active site" description="Proton acceptor" evidence="4">
    <location>
        <position position="384"/>
    </location>
</feature>
<dbReference type="NCBIfam" id="TIGR01930">
    <property type="entry name" value="AcCoA-C-Actrans"/>
    <property type="match status" value="1"/>
</dbReference>
<dbReference type="InterPro" id="IPR016039">
    <property type="entry name" value="Thiolase-like"/>
</dbReference>
<accession>A0A0S4M0S3</accession>
<keyword evidence="3 5" id="KW-0012">Acyltransferase</keyword>
<dbReference type="PIRSF" id="PIRSF000429">
    <property type="entry name" value="Ac-CoA_Ac_transf"/>
    <property type="match status" value="1"/>
</dbReference>
<dbReference type="SUPFAM" id="SSF53901">
    <property type="entry name" value="Thiolase-like"/>
    <property type="match status" value="2"/>
</dbReference>
<dbReference type="PATRIC" id="fig|1561003.3.peg.583"/>
<dbReference type="AlphaFoldDB" id="A0A0S4M0S3"/>
<dbReference type="PROSITE" id="PS00099">
    <property type="entry name" value="THIOLASE_3"/>
    <property type="match status" value="1"/>
</dbReference>
<keyword evidence="2 5" id="KW-0808">Transferase</keyword>
<feature type="domain" description="Thiolase C-terminal" evidence="7">
    <location>
        <begin position="289"/>
        <end position="427"/>
    </location>
</feature>
<dbReference type="InterPro" id="IPR020613">
    <property type="entry name" value="Thiolase_CS"/>
</dbReference>
<dbReference type="EMBL" id="LN906597">
    <property type="protein sequence ID" value="CUT17413.1"/>
    <property type="molecule type" value="Genomic_DNA"/>
</dbReference>
<dbReference type="OrthoDB" id="8951704at2"/>
<dbReference type="STRING" id="1561003.Ark11_0574"/>
<dbReference type="Gene3D" id="3.40.47.10">
    <property type="match status" value="1"/>
</dbReference>
<feature type="active site" description="Proton acceptor" evidence="4">
    <location>
        <position position="414"/>
    </location>
</feature>
<gene>
    <name evidence="8" type="ORF">Ark11_0574</name>
</gene>
<evidence type="ECO:0000313" key="9">
    <source>
        <dbReference type="Proteomes" id="UP000198651"/>
    </source>
</evidence>
<proteinExistence type="inferred from homology"/>
<feature type="active site" description="Acyl-thioester intermediate" evidence="4">
    <location>
        <position position="90"/>
    </location>
</feature>
<evidence type="ECO:0000256" key="3">
    <source>
        <dbReference type="ARBA" id="ARBA00023315"/>
    </source>
</evidence>
<dbReference type="PROSITE" id="PS00737">
    <property type="entry name" value="THIOLASE_2"/>
    <property type="match status" value="1"/>
</dbReference>
<protein>
    <submittedName>
        <fullName evidence="8">Acetyl-CoA acetyltransferase</fullName>
    </submittedName>
</protein>
<dbReference type="GO" id="GO:0003988">
    <property type="term" value="F:acetyl-CoA C-acyltransferase activity"/>
    <property type="evidence" value="ECO:0007669"/>
    <property type="project" value="UniProtKB-ARBA"/>
</dbReference>
<organism evidence="8 9">
    <name type="scientific">Candidatus Ichthyocystis hellenicum</name>
    <dbReference type="NCBI Taxonomy" id="1561003"/>
    <lineage>
        <taxon>Bacteria</taxon>
        <taxon>Pseudomonadati</taxon>
        <taxon>Pseudomonadota</taxon>
        <taxon>Betaproteobacteria</taxon>
        <taxon>Burkholderiales</taxon>
        <taxon>Candidatus Ichthyocystis</taxon>
    </lineage>
</organism>
<dbReference type="InterPro" id="IPR020610">
    <property type="entry name" value="Thiolase_AS"/>
</dbReference>
<dbReference type="RefSeq" id="WP_092342841.1">
    <property type="nucleotide sequence ID" value="NZ_FLSL01000096.1"/>
</dbReference>
<dbReference type="PANTHER" id="PTHR18919:SF151">
    <property type="entry name" value="BLR2427 PROTEIN"/>
    <property type="match status" value="1"/>
</dbReference>
<evidence type="ECO:0000256" key="1">
    <source>
        <dbReference type="ARBA" id="ARBA00010982"/>
    </source>
</evidence>
<feature type="domain" description="Thiolase N-terminal" evidence="6">
    <location>
        <begin position="6"/>
        <end position="281"/>
    </location>
</feature>
<evidence type="ECO:0000256" key="5">
    <source>
        <dbReference type="RuleBase" id="RU003557"/>
    </source>
</evidence>
<dbReference type="Pfam" id="PF00108">
    <property type="entry name" value="Thiolase_N"/>
    <property type="match status" value="1"/>
</dbReference>
<dbReference type="Proteomes" id="UP000198651">
    <property type="component" value="Chromosome I"/>
</dbReference>
<dbReference type="InterPro" id="IPR002155">
    <property type="entry name" value="Thiolase"/>
</dbReference>
<sequence>MSHVPVYLVDGLRTPFLKSRNVPGPFSASDLAVFSGRSLLMKQPFLSSQLSEVIVGCAIPAPTEPNIGRYIALRLGCGYKVPGWTVMRNCASGLQSIDSAFSNVLLGRSDIVLAGGTDALSRAPLIFNRDMTLLFSRLALAKTLKNYLVLLSKFRLSFLKPIIALMEGLTEPTTGEMMGQTAENLAHKFGISRQQMDEYSVRSNLRAFSAQETGFFASEITPIFDQEGIVYERDDGIRSDSSVEKLAKLKPVFDRKYGQVTAANSSQVTDGAAFVLIASEESVEKFSLSPLARIVGIEWSALDPSLMGLGPLYSIANLLRKYRLSLSDIGAWEINEAFAAQVIACLEAAKDSDFCSNERLWEGALGTIPEDRLNIDGGSISLGHPVGASGARITLHLANVMHRLDVRYGVASICIGGGMGGSVLLEKV</sequence>
<dbReference type="PANTHER" id="PTHR18919">
    <property type="entry name" value="ACETYL-COA C-ACYLTRANSFERASE"/>
    <property type="match status" value="1"/>
</dbReference>